<dbReference type="SUPFAM" id="SSF52540">
    <property type="entry name" value="P-loop containing nucleoside triphosphate hydrolases"/>
    <property type="match status" value="1"/>
</dbReference>
<evidence type="ECO:0000313" key="2">
    <source>
        <dbReference type="EMBL" id="CCJ05428.1"/>
    </source>
</evidence>
<sequence length="171" mass="19412">GMGGVGKTGGSLEQIGLPSYLSVPFFKILHKAFGMGGVGKTTLAQMVYNDTRIDEHFDVKRGVVCQMILMWLALQKHFRVSHLYTSYVEWVGGVRQTWFRKLGKGITTAFCRMKVWCLLWLDPGNCKIFKFNWPTRCISSCTAPKFTESRCEHEDSTGNLRIPLESRIGLR</sequence>
<dbReference type="InterPro" id="IPR027417">
    <property type="entry name" value="P-loop_NTPase"/>
</dbReference>
<dbReference type="Pfam" id="PF00931">
    <property type="entry name" value="NB-ARC"/>
    <property type="match status" value="1"/>
</dbReference>
<dbReference type="GO" id="GO:0043531">
    <property type="term" value="F:ADP binding"/>
    <property type="evidence" value="ECO:0007669"/>
    <property type="project" value="InterPro"/>
</dbReference>
<dbReference type="InterPro" id="IPR002182">
    <property type="entry name" value="NB-ARC"/>
</dbReference>
<protein>
    <submittedName>
        <fullName evidence="2">Putative non-TIR-NBS-containing resistance protein</fullName>
    </submittedName>
</protein>
<feature type="non-terminal residue" evidence="2">
    <location>
        <position position="171"/>
    </location>
</feature>
<evidence type="ECO:0000259" key="1">
    <source>
        <dbReference type="Pfam" id="PF00931"/>
    </source>
</evidence>
<accession>I7KRZ4</accession>
<proteinExistence type="evidence at transcript level"/>
<organism evidence="2">
    <name type="scientific">Hydrangea macrophylla subsp. macrophylla</name>
    <dbReference type="NCBI Taxonomy" id="1206467"/>
    <lineage>
        <taxon>Eukaryota</taxon>
        <taxon>Viridiplantae</taxon>
        <taxon>Streptophyta</taxon>
        <taxon>Embryophyta</taxon>
        <taxon>Tracheophyta</taxon>
        <taxon>Spermatophyta</taxon>
        <taxon>Magnoliopsida</taxon>
        <taxon>eudicotyledons</taxon>
        <taxon>Gunneridae</taxon>
        <taxon>Pentapetalae</taxon>
        <taxon>asterids</taxon>
        <taxon>Cornales</taxon>
        <taxon>Hydrangeaceae</taxon>
        <taxon>Hydrangeeae</taxon>
        <taxon>Hydrangea</taxon>
        <taxon>Hydrangea sect. Macrophyllae</taxon>
    </lineage>
</organism>
<reference evidence="2" key="1">
    <citation type="journal article" date="2013" name="Mol. Biol. Rep.">
        <title>R gene expression changes related to Cercospora hydrangeae L.</title>
        <authorList>
            <person name="Kafantaris I."/>
            <person name="Woodrow P."/>
            <person name="Carillo P."/>
        </authorList>
    </citation>
    <scope>NUCLEOTIDE SEQUENCE</scope>
</reference>
<feature type="non-terminal residue" evidence="2">
    <location>
        <position position="1"/>
    </location>
</feature>
<dbReference type="AlphaFoldDB" id="I7KRZ4"/>
<dbReference type="Gene3D" id="3.40.50.300">
    <property type="entry name" value="P-loop containing nucleotide triphosphate hydrolases"/>
    <property type="match status" value="1"/>
</dbReference>
<gene>
    <name evidence="2" type="primary">r20</name>
</gene>
<name>I7KRZ4_HYDMC</name>
<dbReference type="EMBL" id="HE956733">
    <property type="protein sequence ID" value="CCJ05428.1"/>
    <property type="molecule type" value="mRNA"/>
</dbReference>
<feature type="domain" description="NB-ARC" evidence="1">
    <location>
        <begin position="33"/>
        <end position="76"/>
    </location>
</feature>